<organism evidence="1 2">
    <name type="scientific">Lipomyces orientalis</name>
    <dbReference type="NCBI Taxonomy" id="1233043"/>
    <lineage>
        <taxon>Eukaryota</taxon>
        <taxon>Fungi</taxon>
        <taxon>Dikarya</taxon>
        <taxon>Ascomycota</taxon>
        <taxon>Saccharomycotina</taxon>
        <taxon>Lipomycetes</taxon>
        <taxon>Lipomycetales</taxon>
        <taxon>Lipomycetaceae</taxon>
        <taxon>Lipomyces</taxon>
    </lineage>
</organism>
<proteinExistence type="predicted"/>
<dbReference type="Proteomes" id="UP001489719">
    <property type="component" value="Unassembled WGS sequence"/>
</dbReference>
<evidence type="ECO:0000313" key="2">
    <source>
        <dbReference type="Proteomes" id="UP001489719"/>
    </source>
</evidence>
<sequence length="170" mass="17991">MSASGISFRIAQVVGIGGAMWLSGNMGALSLISIPGLLRSQTEDSVPTSILSKQWKYSFDAGKSQNPPIAVATATSFLYLAWSLRGRNGVALYFTAAILTVGVVPFTLIAMNHTNNSLIAMAEQKKDASGSVKPNEEPVEVLLKEWRFLNGIRSLLPLLGGVTALVAALA</sequence>
<evidence type="ECO:0000313" key="1">
    <source>
        <dbReference type="EMBL" id="KAK9319770.1"/>
    </source>
</evidence>
<dbReference type="EMBL" id="MU970163">
    <property type="protein sequence ID" value="KAK9319770.1"/>
    <property type="molecule type" value="Genomic_DNA"/>
</dbReference>
<reference evidence="2" key="1">
    <citation type="journal article" date="2024" name="Front. Bioeng. Biotechnol.">
        <title>Genome-scale model development and genomic sequencing of the oleaginous clade Lipomyces.</title>
        <authorList>
            <person name="Czajka J.J."/>
            <person name="Han Y."/>
            <person name="Kim J."/>
            <person name="Mondo S.J."/>
            <person name="Hofstad B.A."/>
            <person name="Robles A."/>
            <person name="Haridas S."/>
            <person name="Riley R."/>
            <person name="LaButti K."/>
            <person name="Pangilinan J."/>
            <person name="Andreopoulos W."/>
            <person name="Lipzen A."/>
            <person name="Yan J."/>
            <person name="Wang M."/>
            <person name="Ng V."/>
            <person name="Grigoriev I.V."/>
            <person name="Spatafora J.W."/>
            <person name="Magnuson J.K."/>
            <person name="Baker S.E."/>
            <person name="Pomraning K.R."/>
        </authorList>
    </citation>
    <scope>NUCLEOTIDE SEQUENCE [LARGE SCALE GENOMIC DNA]</scope>
    <source>
        <strain evidence="2">CBS 10300</strain>
    </source>
</reference>
<keyword evidence="2" id="KW-1185">Reference proteome</keyword>
<accession>A0ACC3TGH7</accession>
<comment type="caution">
    <text evidence="1">The sequence shown here is derived from an EMBL/GenBank/DDBJ whole genome shotgun (WGS) entry which is preliminary data.</text>
</comment>
<name>A0ACC3TGH7_9ASCO</name>
<gene>
    <name evidence="1" type="ORF">V1517DRAFT_31175</name>
</gene>
<protein>
    <submittedName>
        <fullName evidence="1">DUF1772-domain-containing protein</fullName>
    </submittedName>
</protein>